<comment type="caution">
    <text evidence="2">The sequence shown here is derived from an EMBL/GenBank/DDBJ whole genome shotgun (WGS) entry which is preliminary data.</text>
</comment>
<dbReference type="Proteomes" id="UP000569092">
    <property type="component" value="Unassembled WGS sequence"/>
</dbReference>
<feature type="compositionally biased region" description="Low complexity" evidence="1">
    <location>
        <begin position="302"/>
        <end position="313"/>
    </location>
</feature>
<evidence type="ECO:0000313" key="3">
    <source>
        <dbReference type="Proteomes" id="UP000569092"/>
    </source>
</evidence>
<proteinExistence type="predicted"/>
<accession>A0A7W8J612</accession>
<evidence type="ECO:0000256" key="1">
    <source>
        <dbReference type="SAM" id="MobiDB-lite"/>
    </source>
</evidence>
<dbReference type="NCBIfam" id="TIGR01643">
    <property type="entry name" value="YD_repeat_2x"/>
    <property type="match status" value="1"/>
</dbReference>
<protein>
    <submittedName>
        <fullName evidence="2">YD repeat-containing protein</fullName>
    </submittedName>
</protein>
<organism evidence="2 3">
    <name type="scientific">Tunturiibacter lichenicola</name>
    <dbReference type="NCBI Taxonomy" id="2051959"/>
    <lineage>
        <taxon>Bacteria</taxon>
        <taxon>Pseudomonadati</taxon>
        <taxon>Acidobacteriota</taxon>
        <taxon>Terriglobia</taxon>
        <taxon>Terriglobales</taxon>
        <taxon>Acidobacteriaceae</taxon>
        <taxon>Tunturiibacter</taxon>
    </lineage>
</organism>
<dbReference type="Gene3D" id="2.180.10.10">
    <property type="entry name" value="RHS repeat-associated core"/>
    <property type="match status" value="2"/>
</dbReference>
<feature type="region of interest" description="Disordered" evidence="1">
    <location>
        <begin position="302"/>
        <end position="322"/>
    </location>
</feature>
<reference evidence="2 3" key="1">
    <citation type="submission" date="2020-08" db="EMBL/GenBank/DDBJ databases">
        <title>Genomic Encyclopedia of Type Strains, Phase IV (KMG-V): Genome sequencing to study the core and pangenomes of soil and plant-associated prokaryotes.</title>
        <authorList>
            <person name="Whitman W."/>
        </authorList>
    </citation>
    <scope>NUCLEOTIDE SEQUENCE [LARGE SCALE GENOMIC DNA]</scope>
    <source>
        <strain evidence="2 3">M8US30</strain>
    </source>
</reference>
<dbReference type="EMBL" id="JACHDZ010000001">
    <property type="protein sequence ID" value="MBB5343284.1"/>
    <property type="molecule type" value="Genomic_DNA"/>
</dbReference>
<gene>
    <name evidence="2" type="ORF">HDF10_001234</name>
</gene>
<dbReference type="AlphaFoldDB" id="A0A7W8J612"/>
<evidence type="ECO:0000313" key="2">
    <source>
        <dbReference type="EMBL" id="MBB5343284.1"/>
    </source>
</evidence>
<dbReference type="InterPro" id="IPR006530">
    <property type="entry name" value="YD"/>
</dbReference>
<dbReference type="InterPro" id="IPR031325">
    <property type="entry name" value="RHS_repeat"/>
</dbReference>
<name>A0A7W8J612_9BACT</name>
<sequence>MYQPITFVIPEDGTIGALPTTKTITWPGGPTSQQTFSYDNGFPATDTTGKSVSVPYGKQITETDNDYSPGGGTLKLTSNKYWALSGPNAAAYLAANFLDLPYTVQISSGSSPQTSTTTYGYDEAGYEPSAGTFGHLTTVTRTLDTGGSVVSHTYYDASGMPSKTLDPNGYATMYAYQCSDSLASTVTNPLSQTTTYVYNCANGLLTSIQDPNDFAAGRTGTSFIYNTANDLQQITYPDTGSTTYTYNGYAVPLTVTQTELATPDPSLVSSTTYDGLGRVASSTAPNGAITTTGYDLDGRISSVSNPHLSSPSPTDGTHILRL</sequence>
<dbReference type="Pfam" id="PF05593">
    <property type="entry name" value="RHS_repeat"/>
    <property type="match status" value="1"/>
</dbReference>